<keyword evidence="3" id="KW-0646">Protease inhibitor</keyword>
<dbReference type="Gene3D" id="4.10.410.10">
    <property type="entry name" value="Pancreatic trypsin inhibitor Kunitz domain"/>
    <property type="match status" value="1"/>
</dbReference>
<evidence type="ECO:0000256" key="6">
    <source>
        <dbReference type="SAM" id="SignalP"/>
    </source>
</evidence>
<dbReference type="InterPro" id="IPR050098">
    <property type="entry name" value="TFPI/VKTCI-like"/>
</dbReference>
<dbReference type="PRINTS" id="PR00759">
    <property type="entry name" value="BASICPTASE"/>
</dbReference>
<keyword evidence="6" id="KW-0732">Signal</keyword>
<dbReference type="AlphaFoldDB" id="T1GDI3"/>
<proteinExistence type="predicted"/>
<dbReference type="HOGENOM" id="CLU_164133_0_3_1"/>
<evidence type="ECO:0000256" key="3">
    <source>
        <dbReference type="ARBA" id="ARBA00022690"/>
    </source>
</evidence>
<dbReference type="OMA" id="ICKRACI"/>
<keyword evidence="9" id="KW-1185">Reference proteome</keyword>
<organism evidence="8 9">
    <name type="scientific">Megaselia scalaris</name>
    <name type="common">Humpbacked fly</name>
    <name type="synonym">Phora scalaris</name>
    <dbReference type="NCBI Taxonomy" id="36166"/>
    <lineage>
        <taxon>Eukaryota</taxon>
        <taxon>Metazoa</taxon>
        <taxon>Ecdysozoa</taxon>
        <taxon>Arthropoda</taxon>
        <taxon>Hexapoda</taxon>
        <taxon>Insecta</taxon>
        <taxon>Pterygota</taxon>
        <taxon>Neoptera</taxon>
        <taxon>Endopterygota</taxon>
        <taxon>Diptera</taxon>
        <taxon>Brachycera</taxon>
        <taxon>Muscomorpha</taxon>
        <taxon>Platypezoidea</taxon>
        <taxon>Phoridae</taxon>
        <taxon>Megaseliini</taxon>
        <taxon>Megaselia</taxon>
    </lineage>
</organism>
<protein>
    <recommendedName>
        <fullName evidence="7">BPTI/Kunitz inhibitor domain-containing protein</fullName>
    </recommendedName>
</protein>
<dbReference type="InterPro" id="IPR036880">
    <property type="entry name" value="Kunitz_BPTI_sf"/>
</dbReference>
<dbReference type="EnsemblMetazoa" id="MESCA001371-RA">
    <property type="protein sequence ID" value="MESCA001371-PA"/>
    <property type="gene ID" value="MESCA001371"/>
</dbReference>
<evidence type="ECO:0000256" key="2">
    <source>
        <dbReference type="ARBA" id="ARBA00022525"/>
    </source>
</evidence>
<dbReference type="FunFam" id="4.10.410.10:FF:000015">
    <property type="entry name" value="WAP four-disulfide core domain 6A"/>
    <property type="match status" value="1"/>
</dbReference>
<dbReference type="STRING" id="36166.T1GDI3"/>
<feature type="chain" id="PRO_5004588208" description="BPTI/Kunitz inhibitor domain-containing protein" evidence="6">
    <location>
        <begin position="19"/>
        <end position="77"/>
    </location>
</feature>
<dbReference type="EMBL" id="CAQQ02006003">
    <property type="status" value="NOT_ANNOTATED_CDS"/>
    <property type="molecule type" value="Genomic_DNA"/>
</dbReference>
<accession>T1GDI3</accession>
<dbReference type="GO" id="GO:0005615">
    <property type="term" value="C:extracellular space"/>
    <property type="evidence" value="ECO:0007669"/>
    <property type="project" value="TreeGrafter"/>
</dbReference>
<keyword evidence="2" id="KW-0964">Secreted</keyword>
<dbReference type="PANTHER" id="PTHR10083:SF381">
    <property type="entry name" value="BPTI_KUNITZ INHIBITOR DOMAIN-CONTAINING PROTEIN"/>
    <property type="match status" value="1"/>
</dbReference>
<comment type="subcellular location">
    <subcellularLocation>
        <location evidence="1">Secreted</location>
    </subcellularLocation>
</comment>
<feature type="signal peptide" evidence="6">
    <location>
        <begin position="1"/>
        <end position="18"/>
    </location>
</feature>
<sequence>MKFFLFLAFLSLIVGIFAKNIDKCSFPAEKGPCRALQHKFYFDVKTNKCQPFIYGGCQGNDNNFRTEAECLQSCKLI</sequence>
<reference evidence="9" key="1">
    <citation type="submission" date="2013-02" db="EMBL/GenBank/DDBJ databases">
        <authorList>
            <person name="Hughes D."/>
        </authorList>
    </citation>
    <scope>NUCLEOTIDE SEQUENCE</scope>
    <source>
        <strain>Durham</strain>
        <strain evidence="9">NC isolate 2 -- Noor lab</strain>
    </source>
</reference>
<dbReference type="SMART" id="SM00131">
    <property type="entry name" value="KU"/>
    <property type="match status" value="1"/>
</dbReference>
<name>T1GDI3_MEGSC</name>
<evidence type="ECO:0000256" key="1">
    <source>
        <dbReference type="ARBA" id="ARBA00004613"/>
    </source>
</evidence>
<dbReference type="CDD" id="cd00109">
    <property type="entry name" value="Kunitz-type"/>
    <property type="match status" value="1"/>
</dbReference>
<dbReference type="PROSITE" id="PS00280">
    <property type="entry name" value="BPTI_KUNITZ_1"/>
    <property type="match status" value="1"/>
</dbReference>
<reference evidence="8" key="2">
    <citation type="submission" date="2015-06" db="UniProtKB">
        <authorList>
            <consortium name="EnsemblMetazoa"/>
        </authorList>
    </citation>
    <scope>IDENTIFICATION</scope>
</reference>
<evidence type="ECO:0000256" key="5">
    <source>
        <dbReference type="ARBA" id="ARBA00023157"/>
    </source>
</evidence>
<keyword evidence="5" id="KW-1015">Disulfide bond</keyword>
<dbReference type="PROSITE" id="PS50279">
    <property type="entry name" value="BPTI_KUNITZ_2"/>
    <property type="match status" value="1"/>
</dbReference>
<dbReference type="Proteomes" id="UP000015102">
    <property type="component" value="Unassembled WGS sequence"/>
</dbReference>
<evidence type="ECO:0000313" key="9">
    <source>
        <dbReference type="Proteomes" id="UP000015102"/>
    </source>
</evidence>
<evidence type="ECO:0000256" key="4">
    <source>
        <dbReference type="ARBA" id="ARBA00022900"/>
    </source>
</evidence>
<dbReference type="SUPFAM" id="SSF57362">
    <property type="entry name" value="BPTI-like"/>
    <property type="match status" value="1"/>
</dbReference>
<dbReference type="GO" id="GO:0004867">
    <property type="term" value="F:serine-type endopeptidase inhibitor activity"/>
    <property type="evidence" value="ECO:0007669"/>
    <property type="project" value="UniProtKB-KW"/>
</dbReference>
<dbReference type="Pfam" id="PF00014">
    <property type="entry name" value="Kunitz_BPTI"/>
    <property type="match status" value="1"/>
</dbReference>
<dbReference type="PANTHER" id="PTHR10083">
    <property type="entry name" value="KUNITZ-TYPE PROTEASE INHIBITOR-RELATED"/>
    <property type="match status" value="1"/>
</dbReference>
<feature type="domain" description="BPTI/Kunitz inhibitor" evidence="7">
    <location>
        <begin position="24"/>
        <end position="74"/>
    </location>
</feature>
<dbReference type="InterPro" id="IPR020901">
    <property type="entry name" value="Prtase_inh_Kunz-CS"/>
</dbReference>
<evidence type="ECO:0000259" key="7">
    <source>
        <dbReference type="PROSITE" id="PS50279"/>
    </source>
</evidence>
<evidence type="ECO:0000313" key="8">
    <source>
        <dbReference type="EnsemblMetazoa" id="MESCA001371-PA"/>
    </source>
</evidence>
<keyword evidence="4" id="KW-0722">Serine protease inhibitor</keyword>
<dbReference type="InterPro" id="IPR002223">
    <property type="entry name" value="Kunitz_BPTI"/>
</dbReference>